<name>A0A845Q900_9HYPH</name>
<dbReference type="GeneID" id="300653567"/>
<dbReference type="GO" id="GO:0006107">
    <property type="term" value="P:oxaloacetate metabolic process"/>
    <property type="evidence" value="ECO:0007669"/>
    <property type="project" value="TreeGrafter"/>
</dbReference>
<evidence type="ECO:0000256" key="5">
    <source>
        <dbReference type="PIRSR" id="PIRSR015582-1"/>
    </source>
</evidence>
<evidence type="ECO:0000313" key="8">
    <source>
        <dbReference type="EMBL" id="NBG94586.1"/>
    </source>
</evidence>
<dbReference type="InterPro" id="IPR015813">
    <property type="entry name" value="Pyrv/PenolPyrv_kinase-like_dom"/>
</dbReference>
<dbReference type="AlphaFoldDB" id="A0A845Q900"/>
<feature type="domain" description="HpcH/HpaI aldolase/citrate lyase" evidence="7">
    <location>
        <begin position="15"/>
        <end position="259"/>
    </location>
</feature>
<feature type="binding site" evidence="5">
    <location>
        <position position="141"/>
    </location>
    <ligand>
        <name>substrate</name>
    </ligand>
</feature>
<gene>
    <name evidence="8" type="ORF">GTQ45_02420</name>
</gene>
<dbReference type="Gene3D" id="3.20.20.60">
    <property type="entry name" value="Phosphoenolpyruvate-binding domains"/>
    <property type="match status" value="1"/>
</dbReference>
<dbReference type="OrthoDB" id="9800547at2"/>
<proteinExistence type="inferred from homology"/>
<comment type="caution">
    <text evidence="8">The sequence shown here is derived from an EMBL/GenBank/DDBJ whole genome shotgun (WGS) entry which is preliminary data.</text>
</comment>
<evidence type="ECO:0000313" key="9">
    <source>
        <dbReference type="Proteomes" id="UP000470384"/>
    </source>
</evidence>
<evidence type="ECO:0000259" key="7">
    <source>
        <dbReference type="Pfam" id="PF03328"/>
    </source>
</evidence>
<organism evidence="8 9">
    <name type="scientific">Pyruvatibacter mobilis</name>
    <dbReference type="NCBI Taxonomy" id="1712261"/>
    <lineage>
        <taxon>Bacteria</taxon>
        <taxon>Pseudomonadati</taxon>
        <taxon>Pseudomonadota</taxon>
        <taxon>Alphaproteobacteria</taxon>
        <taxon>Hyphomicrobiales</taxon>
        <taxon>Parvibaculaceae</taxon>
        <taxon>Pyruvatibacter</taxon>
    </lineage>
</organism>
<feature type="binding site" evidence="6">
    <location>
        <position position="141"/>
    </location>
    <ligand>
        <name>Mg(2+)</name>
        <dbReference type="ChEBI" id="CHEBI:18420"/>
    </ligand>
</feature>
<accession>A0A845Q900</accession>
<dbReference type="Proteomes" id="UP000470384">
    <property type="component" value="Unassembled WGS sequence"/>
</dbReference>
<protein>
    <submittedName>
        <fullName evidence="8">CoA ester lyase</fullName>
    </submittedName>
</protein>
<keyword evidence="3 6" id="KW-0479">Metal-binding</keyword>
<reference evidence="8 9" key="1">
    <citation type="journal article" date="2016" name="Int. J. Syst. Evol. Microbiol.">
        <title>Pyruvatibacter mobilis gen. nov., sp. nov., a marine bacterium from the culture broth of Picochlorum sp. 122.</title>
        <authorList>
            <person name="Wang G."/>
            <person name="Tang M."/>
            <person name="Wu H."/>
            <person name="Dai S."/>
            <person name="Li T."/>
            <person name="Chen C."/>
            <person name="He H."/>
            <person name="Fan J."/>
            <person name="Xiang W."/>
            <person name="Li X."/>
        </authorList>
    </citation>
    <scope>NUCLEOTIDE SEQUENCE [LARGE SCALE GENOMIC DNA]</scope>
    <source>
        <strain evidence="8 9">GYP-11</strain>
    </source>
</reference>
<dbReference type="PANTHER" id="PTHR32308">
    <property type="entry name" value="LYASE BETA SUBUNIT, PUTATIVE (AFU_ORTHOLOGUE AFUA_4G13030)-RELATED"/>
    <property type="match status" value="1"/>
</dbReference>
<evidence type="ECO:0000256" key="4">
    <source>
        <dbReference type="ARBA" id="ARBA00022842"/>
    </source>
</evidence>
<feature type="binding site" evidence="5">
    <location>
        <position position="76"/>
    </location>
    <ligand>
        <name>substrate</name>
    </ligand>
</feature>
<keyword evidence="9" id="KW-1185">Reference proteome</keyword>
<dbReference type="Pfam" id="PF03328">
    <property type="entry name" value="HpcH_HpaI"/>
    <property type="match status" value="1"/>
</dbReference>
<comment type="similarity">
    <text evidence="2">Belongs to the HpcH/HpaI aldolase family.</text>
</comment>
<comment type="cofactor">
    <cofactor evidence="1">
        <name>Mg(2+)</name>
        <dbReference type="ChEBI" id="CHEBI:18420"/>
    </cofactor>
</comment>
<evidence type="ECO:0000256" key="2">
    <source>
        <dbReference type="ARBA" id="ARBA00005568"/>
    </source>
</evidence>
<dbReference type="GO" id="GO:0000287">
    <property type="term" value="F:magnesium ion binding"/>
    <property type="evidence" value="ECO:0007669"/>
    <property type="project" value="TreeGrafter"/>
</dbReference>
<dbReference type="InterPro" id="IPR040442">
    <property type="entry name" value="Pyrv_kinase-like_dom_sf"/>
</dbReference>
<keyword evidence="4 6" id="KW-0460">Magnesium</keyword>
<dbReference type="RefSeq" id="WP_160586662.1">
    <property type="nucleotide sequence ID" value="NZ_BMHN01000001.1"/>
</dbReference>
<dbReference type="PANTHER" id="PTHR32308:SF10">
    <property type="entry name" value="CITRATE LYASE SUBUNIT BETA"/>
    <property type="match status" value="1"/>
</dbReference>
<dbReference type="GO" id="GO:0016829">
    <property type="term" value="F:lyase activity"/>
    <property type="evidence" value="ECO:0007669"/>
    <property type="project" value="UniProtKB-KW"/>
</dbReference>
<evidence type="ECO:0000256" key="6">
    <source>
        <dbReference type="PIRSR" id="PIRSR015582-2"/>
    </source>
</evidence>
<dbReference type="EMBL" id="WXYQ01000001">
    <property type="protein sequence ID" value="NBG94586.1"/>
    <property type="molecule type" value="Genomic_DNA"/>
</dbReference>
<feature type="binding site" evidence="6">
    <location>
        <position position="168"/>
    </location>
    <ligand>
        <name>Mg(2+)</name>
        <dbReference type="ChEBI" id="CHEBI:18420"/>
    </ligand>
</feature>
<evidence type="ECO:0000256" key="3">
    <source>
        <dbReference type="ARBA" id="ARBA00022723"/>
    </source>
</evidence>
<keyword evidence="8" id="KW-0456">Lyase</keyword>
<dbReference type="InterPro" id="IPR011206">
    <property type="entry name" value="Citrate_lyase_beta/mcl1/mcl2"/>
</dbReference>
<evidence type="ECO:0000256" key="1">
    <source>
        <dbReference type="ARBA" id="ARBA00001946"/>
    </source>
</evidence>
<dbReference type="PIRSF" id="PIRSF015582">
    <property type="entry name" value="Cit_lyase_B"/>
    <property type="match status" value="1"/>
</dbReference>
<dbReference type="SUPFAM" id="SSF51621">
    <property type="entry name" value="Phosphoenolpyruvate/pyruvate domain"/>
    <property type="match status" value="1"/>
</dbReference>
<dbReference type="InterPro" id="IPR005000">
    <property type="entry name" value="Aldolase/citrate-lyase_domain"/>
</dbReference>
<sequence length="332" mass="35939">MSFTPVRTPVSRLNRSQLFVPCSSPHFFAKAAQGPADVISLDLEDAVAPDDKPAARANAVKALNEADFGDKTLSLRINGLDTHYCYRDVIDIMEQSGERLDLIMIPKVGTAADVYAIDMLVTQIEAATGRKKKLGLEVIIETAMGLKNVDEIAAASPRLEALHFGAADFAASMGMQTTNIGGPNPDYGILLDADEQGRRDFHWQDLWHYPMVRMIAAARANGLRPVDGPFGDYSDPDGYRAQARRSAILGCEGKWAIHPSQVALANDLYTPPADEVKRAKRILKEMKASQKAGAGAVSLDGKLIDAASIKQADVVVNKAKEIAKREKALAAR</sequence>